<dbReference type="Pfam" id="PF22486">
    <property type="entry name" value="MATH_2"/>
    <property type="match status" value="1"/>
</dbReference>
<dbReference type="EMBL" id="CM029045">
    <property type="protein sequence ID" value="KAG2597641.1"/>
    <property type="molecule type" value="Genomic_DNA"/>
</dbReference>
<dbReference type="SMART" id="SM00061">
    <property type="entry name" value="MATH"/>
    <property type="match status" value="1"/>
</dbReference>
<proteinExistence type="predicted"/>
<dbReference type="InterPro" id="IPR002083">
    <property type="entry name" value="MATH/TRAF_dom"/>
</dbReference>
<dbReference type="GO" id="GO:0016567">
    <property type="term" value="P:protein ubiquitination"/>
    <property type="evidence" value="ECO:0007669"/>
    <property type="project" value="InterPro"/>
</dbReference>
<dbReference type="Proteomes" id="UP000823388">
    <property type="component" value="Chromosome 5K"/>
</dbReference>
<dbReference type="OrthoDB" id="695439at2759"/>
<dbReference type="Gene3D" id="2.60.210.10">
    <property type="entry name" value="Apoptosis, Tumor Necrosis Factor Receptor Associated Protein 2, Chain A"/>
    <property type="match status" value="1"/>
</dbReference>
<dbReference type="SUPFAM" id="SSF49599">
    <property type="entry name" value="TRAF domain-like"/>
    <property type="match status" value="1"/>
</dbReference>
<feature type="domain" description="MATH" evidence="1">
    <location>
        <begin position="20"/>
        <end position="162"/>
    </location>
</feature>
<evidence type="ECO:0000313" key="2">
    <source>
        <dbReference type="EMBL" id="KAG2597641.1"/>
    </source>
</evidence>
<reference evidence="2" key="1">
    <citation type="submission" date="2020-05" db="EMBL/GenBank/DDBJ databases">
        <title>WGS assembly of Panicum virgatum.</title>
        <authorList>
            <person name="Lovell J.T."/>
            <person name="Jenkins J."/>
            <person name="Shu S."/>
            <person name="Juenger T.E."/>
            <person name="Schmutz J."/>
        </authorList>
    </citation>
    <scope>NUCLEOTIDE SEQUENCE</scope>
    <source>
        <strain evidence="2">AP13</strain>
    </source>
</reference>
<dbReference type="InterPro" id="IPR008974">
    <property type="entry name" value="TRAF-like"/>
</dbReference>
<dbReference type="PANTHER" id="PTHR26379">
    <property type="entry name" value="BTB/POZ AND MATH DOMAIN-CONTAINING PROTEIN 1"/>
    <property type="match status" value="1"/>
</dbReference>
<dbReference type="PANTHER" id="PTHR26379:SF512">
    <property type="entry name" value="BTB DOMAIN-CONTAINING PROTEIN"/>
    <property type="match status" value="1"/>
</dbReference>
<dbReference type="PROSITE" id="PS50144">
    <property type="entry name" value="MATH"/>
    <property type="match status" value="1"/>
</dbReference>
<protein>
    <recommendedName>
        <fullName evidence="1">MATH domain-containing protein</fullName>
    </recommendedName>
</protein>
<evidence type="ECO:0000313" key="3">
    <source>
        <dbReference type="Proteomes" id="UP000823388"/>
    </source>
</evidence>
<organism evidence="2 3">
    <name type="scientific">Panicum virgatum</name>
    <name type="common">Blackwell switchgrass</name>
    <dbReference type="NCBI Taxonomy" id="38727"/>
    <lineage>
        <taxon>Eukaryota</taxon>
        <taxon>Viridiplantae</taxon>
        <taxon>Streptophyta</taxon>
        <taxon>Embryophyta</taxon>
        <taxon>Tracheophyta</taxon>
        <taxon>Spermatophyta</taxon>
        <taxon>Magnoliopsida</taxon>
        <taxon>Liliopsida</taxon>
        <taxon>Poales</taxon>
        <taxon>Poaceae</taxon>
        <taxon>PACMAD clade</taxon>
        <taxon>Panicoideae</taxon>
        <taxon>Panicodae</taxon>
        <taxon>Paniceae</taxon>
        <taxon>Panicinae</taxon>
        <taxon>Panicum</taxon>
        <taxon>Panicum sect. Hiantes</taxon>
    </lineage>
</organism>
<sequence length="168" mass="18739">MRPWDGIVSASSISTTAAATGCHVLKINGYSEAKMAMSNGSLATSSEFEAAGYTWYIRYYPNGMSSYGVDHISLYLRLADRHVGTTLVNARFRFSLIPPHGGDGPWWRRWRPRPRPYSESAAAEFGHAMHSSGPGFPRFIRRDALERSGYIQDDCFAIRCDIHVVSTT</sequence>
<name>A0A8T0SGH6_PANVG</name>
<dbReference type="AlphaFoldDB" id="A0A8T0SGH6"/>
<keyword evidence="3" id="KW-1185">Reference proteome</keyword>
<comment type="caution">
    <text evidence="2">The sequence shown here is derived from an EMBL/GenBank/DDBJ whole genome shotgun (WGS) entry which is preliminary data.</text>
</comment>
<evidence type="ECO:0000259" key="1">
    <source>
        <dbReference type="PROSITE" id="PS50144"/>
    </source>
</evidence>
<dbReference type="CDD" id="cd00121">
    <property type="entry name" value="MATH"/>
    <property type="match status" value="1"/>
</dbReference>
<accession>A0A8T0SGH6</accession>
<dbReference type="InterPro" id="IPR045005">
    <property type="entry name" value="BPM1-6"/>
</dbReference>
<gene>
    <name evidence="2" type="ORF">PVAP13_5KG242700</name>
</gene>
<dbReference type="PROSITE" id="PS51257">
    <property type="entry name" value="PROKAR_LIPOPROTEIN"/>
    <property type="match status" value="1"/>
</dbReference>